<evidence type="ECO:0000256" key="6">
    <source>
        <dbReference type="PROSITE-ProRule" id="PRU00706"/>
    </source>
</evidence>
<dbReference type="SUPFAM" id="SSF54919">
    <property type="entry name" value="Nucleoside diphosphate kinase, NDK"/>
    <property type="match status" value="1"/>
</dbReference>
<dbReference type="GO" id="GO:0004550">
    <property type="term" value="F:nucleoside diphosphate kinase activity"/>
    <property type="evidence" value="ECO:0007669"/>
    <property type="project" value="InterPro"/>
</dbReference>
<feature type="binding site" evidence="6">
    <location>
        <position position="3"/>
    </location>
    <ligand>
        <name>ATP</name>
        <dbReference type="ChEBI" id="CHEBI:30616"/>
    </ligand>
</feature>
<reference evidence="9 10" key="1">
    <citation type="journal article" date="2021" name="Elife">
        <title>Chloroplast acquisition without the gene transfer in kleptoplastic sea slugs, Plakobranchus ocellatus.</title>
        <authorList>
            <person name="Maeda T."/>
            <person name="Takahashi S."/>
            <person name="Yoshida T."/>
            <person name="Shimamura S."/>
            <person name="Takaki Y."/>
            <person name="Nagai Y."/>
            <person name="Toyoda A."/>
            <person name="Suzuki Y."/>
            <person name="Arimoto A."/>
            <person name="Ishii H."/>
            <person name="Satoh N."/>
            <person name="Nishiyama T."/>
            <person name="Hasebe M."/>
            <person name="Maruyama T."/>
            <person name="Minagawa J."/>
            <person name="Obokata J."/>
            <person name="Shigenobu S."/>
        </authorList>
    </citation>
    <scope>NUCLEOTIDE SEQUENCE [LARGE SCALE GENOMIC DNA]</scope>
</reference>
<evidence type="ECO:0000313" key="9">
    <source>
        <dbReference type="EMBL" id="GFR80823.1"/>
    </source>
</evidence>
<evidence type="ECO:0000256" key="2">
    <source>
        <dbReference type="ARBA" id="ARBA00022679"/>
    </source>
</evidence>
<dbReference type="PANTHER" id="PTHR46161:SF3">
    <property type="entry name" value="NUCLEOSIDE DIPHOSPHATE KINASE DDB_G0292928-RELATED"/>
    <property type="match status" value="1"/>
</dbReference>
<feature type="active site" description="Pros-phosphohistidine intermediate" evidence="6">
    <location>
        <position position="109"/>
    </location>
</feature>
<dbReference type="InterPro" id="IPR034907">
    <property type="entry name" value="NDK-like_dom"/>
</dbReference>
<feature type="binding site" evidence="6">
    <location>
        <position position="85"/>
    </location>
    <ligand>
        <name>ATP</name>
        <dbReference type="ChEBI" id="CHEBI:30616"/>
    </ligand>
</feature>
<dbReference type="GO" id="GO:0006241">
    <property type="term" value="P:CTP biosynthetic process"/>
    <property type="evidence" value="ECO:0007669"/>
    <property type="project" value="InterPro"/>
</dbReference>
<dbReference type="Gene3D" id="3.30.70.141">
    <property type="entry name" value="Nucleoside diphosphate kinase-like domain"/>
    <property type="match status" value="1"/>
</dbReference>
<organism evidence="9 10">
    <name type="scientific">Elysia marginata</name>
    <dbReference type="NCBI Taxonomy" id="1093978"/>
    <lineage>
        <taxon>Eukaryota</taxon>
        <taxon>Metazoa</taxon>
        <taxon>Spiralia</taxon>
        <taxon>Lophotrochozoa</taxon>
        <taxon>Mollusca</taxon>
        <taxon>Gastropoda</taxon>
        <taxon>Heterobranchia</taxon>
        <taxon>Euthyneura</taxon>
        <taxon>Panpulmonata</taxon>
        <taxon>Sacoglossa</taxon>
        <taxon>Placobranchoidea</taxon>
        <taxon>Plakobranchidae</taxon>
        <taxon>Elysia</taxon>
    </lineage>
</organism>
<dbReference type="SMART" id="SM00562">
    <property type="entry name" value="NDK"/>
    <property type="match status" value="1"/>
</dbReference>
<feature type="binding site" evidence="6">
    <location>
        <position position="96"/>
    </location>
    <ligand>
        <name>ATP</name>
        <dbReference type="ChEBI" id="CHEBI:30616"/>
    </ligand>
</feature>
<gene>
    <name evidence="9" type="ORF">ElyMa_002326300</name>
</gene>
<dbReference type="Pfam" id="PF00334">
    <property type="entry name" value="NDK"/>
    <property type="match status" value="1"/>
</dbReference>
<keyword evidence="10" id="KW-1185">Reference proteome</keyword>
<dbReference type="EMBL" id="BMAT01004790">
    <property type="protein sequence ID" value="GFR80823.1"/>
    <property type="molecule type" value="Genomic_DNA"/>
</dbReference>
<evidence type="ECO:0000256" key="5">
    <source>
        <dbReference type="ARBA" id="ARBA00022840"/>
    </source>
</evidence>
<comment type="caution">
    <text evidence="9">The sequence shown here is derived from an EMBL/GenBank/DDBJ whole genome shotgun (WGS) entry which is preliminary data.</text>
</comment>
<dbReference type="PRINTS" id="PR01243">
    <property type="entry name" value="NUCDPKINASE"/>
</dbReference>
<keyword evidence="2" id="KW-0808">Transferase</keyword>
<feature type="domain" description="Nucleoside diphosphate kinase-like" evidence="8">
    <location>
        <begin position="1"/>
        <end position="131"/>
    </location>
</feature>
<accession>A0AAV4G787</accession>
<feature type="binding site" evidence="6">
    <location>
        <position position="79"/>
    </location>
    <ligand>
        <name>ATP</name>
        <dbReference type="ChEBI" id="CHEBI:30616"/>
    </ligand>
</feature>
<evidence type="ECO:0000256" key="1">
    <source>
        <dbReference type="ARBA" id="ARBA00008142"/>
    </source>
</evidence>
<dbReference type="GO" id="GO:0005524">
    <property type="term" value="F:ATP binding"/>
    <property type="evidence" value="ECO:0007669"/>
    <property type="project" value="UniProtKB-KW"/>
</dbReference>
<name>A0AAV4G787_9GAST</name>
<evidence type="ECO:0000256" key="4">
    <source>
        <dbReference type="ARBA" id="ARBA00022777"/>
    </source>
</evidence>
<evidence type="ECO:0000259" key="8">
    <source>
        <dbReference type="SMART" id="SM00562"/>
    </source>
</evidence>
<dbReference type="GO" id="GO:0006228">
    <property type="term" value="P:UTP biosynthetic process"/>
    <property type="evidence" value="ECO:0007669"/>
    <property type="project" value="InterPro"/>
</dbReference>
<proteinExistence type="inferred from homology"/>
<evidence type="ECO:0000313" key="10">
    <source>
        <dbReference type="Proteomes" id="UP000762676"/>
    </source>
</evidence>
<dbReference type="AlphaFoldDB" id="A0AAV4G787"/>
<sequence length="131" mass="14695">MIKPNAVEDGNTGAIIKMIEDAGFRICAMKRLLLTKSDAESFYMIHKERSFFGDLIKFITRSPIVALALEKDNVVEDFRKLIGSTDPEEAEEGTIRKLFAKNVEENAVHGSDSDDNANTEIQFHFASKEIV</sequence>
<evidence type="ECO:0000256" key="7">
    <source>
        <dbReference type="RuleBase" id="RU004011"/>
    </source>
</evidence>
<keyword evidence="3" id="KW-0547">Nucleotide-binding</keyword>
<dbReference type="PANTHER" id="PTHR46161">
    <property type="entry name" value="NUCLEOSIDE DIPHOSPHATE KINASE"/>
    <property type="match status" value="1"/>
</dbReference>
<dbReference type="NCBIfam" id="NF001908">
    <property type="entry name" value="PRK00668.1"/>
    <property type="match status" value="1"/>
</dbReference>
<dbReference type="GO" id="GO:0006183">
    <property type="term" value="P:GTP biosynthetic process"/>
    <property type="evidence" value="ECO:0007669"/>
    <property type="project" value="InterPro"/>
</dbReference>
<dbReference type="Proteomes" id="UP000762676">
    <property type="component" value="Unassembled WGS sequence"/>
</dbReference>
<evidence type="ECO:0000256" key="3">
    <source>
        <dbReference type="ARBA" id="ARBA00022741"/>
    </source>
</evidence>
<dbReference type="InterPro" id="IPR001564">
    <property type="entry name" value="Nucleoside_diP_kinase"/>
</dbReference>
<feature type="binding site" evidence="6">
    <location>
        <position position="106"/>
    </location>
    <ligand>
        <name>ATP</name>
        <dbReference type="ChEBI" id="CHEBI:30616"/>
    </ligand>
</feature>
<dbReference type="InterPro" id="IPR036850">
    <property type="entry name" value="NDK-like_dom_sf"/>
</dbReference>
<dbReference type="CDD" id="cd04413">
    <property type="entry name" value="NDPk_I"/>
    <property type="match status" value="1"/>
</dbReference>
<feature type="binding site" evidence="6">
    <location>
        <position position="51"/>
    </location>
    <ligand>
        <name>ATP</name>
        <dbReference type="ChEBI" id="CHEBI:30616"/>
    </ligand>
</feature>
<comment type="similarity">
    <text evidence="1 6 7">Belongs to the NDK family.</text>
</comment>
<protein>
    <submittedName>
        <fullName evidence="9">Nucleoside diphosphate kinase</fullName>
    </submittedName>
</protein>
<keyword evidence="5" id="KW-0067">ATP-binding</keyword>
<dbReference type="PROSITE" id="PS51374">
    <property type="entry name" value="NDPK_LIKE"/>
    <property type="match status" value="1"/>
</dbReference>
<keyword evidence="4 9" id="KW-0418">Kinase</keyword>